<dbReference type="EMBL" id="FOYD01000001">
    <property type="protein sequence ID" value="SFQ60586.1"/>
    <property type="molecule type" value="Genomic_DNA"/>
</dbReference>
<dbReference type="CDD" id="cd06558">
    <property type="entry name" value="crotonase-like"/>
    <property type="match status" value="1"/>
</dbReference>
<dbReference type="Gene3D" id="3.90.226.10">
    <property type="entry name" value="2-enoyl-CoA Hydratase, Chain A, domain 1"/>
    <property type="match status" value="1"/>
</dbReference>
<dbReference type="GO" id="GO:0008300">
    <property type="term" value="P:isoprenoid catabolic process"/>
    <property type="evidence" value="ECO:0007669"/>
    <property type="project" value="TreeGrafter"/>
</dbReference>
<evidence type="ECO:0000313" key="3">
    <source>
        <dbReference type="Proteomes" id="UP000242815"/>
    </source>
</evidence>
<dbReference type="Pfam" id="PF00378">
    <property type="entry name" value="ECH_1"/>
    <property type="match status" value="1"/>
</dbReference>
<dbReference type="InterPro" id="IPR014748">
    <property type="entry name" value="Enoyl-CoA_hydra_C"/>
</dbReference>
<dbReference type="PANTHER" id="PTHR42964">
    <property type="entry name" value="ENOYL-COA HYDRATASE"/>
    <property type="match status" value="1"/>
</dbReference>
<evidence type="ECO:0000313" key="2">
    <source>
        <dbReference type="EMBL" id="SFQ60586.1"/>
    </source>
</evidence>
<dbReference type="InterPro" id="IPR029045">
    <property type="entry name" value="ClpP/crotonase-like_dom_sf"/>
</dbReference>
<proteinExistence type="inferred from homology"/>
<dbReference type="OrthoDB" id="9807606at2"/>
<organism evidence="2 3">
    <name type="scientific">Halopseudomonas formosensis</name>
    <dbReference type="NCBI Taxonomy" id="1002526"/>
    <lineage>
        <taxon>Bacteria</taxon>
        <taxon>Pseudomonadati</taxon>
        <taxon>Pseudomonadota</taxon>
        <taxon>Gammaproteobacteria</taxon>
        <taxon>Pseudomonadales</taxon>
        <taxon>Pseudomonadaceae</taxon>
        <taxon>Halopseudomonas</taxon>
    </lineage>
</organism>
<sequence length="266" mass="29298">MPFNTIQLEHHPQGHATLWLNRPARHNAFNAQMIAELLQALEQLHGNDRLRLLVLRGRGRHFSAGADIEWMREAAELDYAANLRDAEALGELMYRLYQLPMPTLAVVQGAAFGGALGLIACCDLALGAEDAQLSLSEVRIGLAPAVISPYVVKAIGERATRRLAISAERISGEQARALGLLTETAPADALEALLERWVTALMGNSPQAMRESKALVQEASRHSLTRELRRHTVQSIARIRVSPEGQEGLRAFLEKRPPNWSVEPES</sequence>
<reference evidence="2 3" key="1">
    <citation type="submission" date="2016-10" db="EMBL/GenBank/DDBJ databases">
        <authorList>
            <person name="de Groot N.N."/>
        </authorList>
    </citation>
    <scope>NUCLEOTIDE SEQUENCE [LARGE SCALE GENOMIC DNA]</scope>
    <source>
        <strain evidence="2 3">JCM 18415</strain>
    </source>
</reference>
<accession>A0A1I5ZVT4</accession>
<dbReference type="PANTHER" id="PTHR42964:SF1">
    <property type="entry name" value="POLYKETIDE BIOSYNTHESIS ENOYL-COA HYDRATASE PKSH-RELATED"/>
    <property type="match status" value="1"/>
</dbReference>
<evidence type="ECO:0000256" key="1">
    <source>
        <dbReference type="ARBA" id="ARBA00005254"/>
    </source>
</evidence>
<dbReference type="STRING" id="1002526.SAMN05216578_101359"/>
<dbReference type="Proteomes" id="UP000242815">
    <property type="component" value="Unassembled WGS sequence"/>
</dbReference>
<dbReference type="Gene3D" id="1.10.12.10">
    <property type="entry name" value="Lyase 2-enoyl-coa Hydratase, Chain A, domain 2"/>
    <property type="match status" value="1"/>
</dbReference>
<dbReference type="InterPro" id="IPR051683">
    <property type="entry name" value="Enoyl-CoA_Hydratase/Isomerase"/>
</dbReference>
<gene>
    <name evidence="2" type="ORF">SAMN05216578_101359</name>
</gene>
<protein>
    <submittedName>
        <fullName evidence="2">Methylglutaconyl-CoA hydratase</fullName>
    </submittedName>
</protein>
<name>A0A1I5ZVT4_9GAMM</name>
<comment type="similarity">
    <text evidence="1">Belongs to the enoyl-CoA hydratase/isomerase family.</text>
</comment>
<dbReference type="AlphaFoldDB" id="A0A1I5ZVT4"/>
<dbReference type="InterPro" id="IPR001753">
    <property type="entry name" value="Enoyl-CoA_hydra/iso"/>
</dbReference>
<dbReference type="GO" id="GO:0003824">
    <property type="term" value="F:catalytic activity"/>
    <property type="evidence" value="ECO:0007669"/>
    <property type="project" value="UniProtKB-ARBA"/>
</dbReference>
<dbReference type="RefSeq" id="WP_090536373.1">
    <property type="nucleotide sequence ID" value="NZ_FOYD01000001.1"/>
</dbReference>
<dbReference type="SUPFAM" id="SSF52096">
    <property type="entry name" value="ClpP/crotonase"/>
    <property type="match status" value="1"/>
</dbReference>